<evidence type="ECO:0000256" key="14">
    <source>
        <dbReference type="ARBA" id="ARBA00032574"/>
    </source>
</evidence>
<keyword evidence="7" id="KW-0949">S-adenosyl-L-methionine</keyword>
<dbReference type="InterPro" id="IPR006073">
    <property type="entry name" value="GTP-bd"/>
</dbReference>
<dbReference type="InterPro" id="IPR042263">
    <property type="entry name" value="DPH1/DPH2_1"/>
</dbReference>
<dbReference type="Pfam" id="PF01926">
    <property type="entry name" value="MMR_HSR1"/>
    <property type="match status" value="1"/>
</dbReference>
<dbReference type="GO" id="GO:0046872">
    <property type="term" value="F:metal ion binding"/>
    <property type="evidence" value="ECO:0007669"/>
    <property type="project" value="UniProtKB-KW"/>
</dbReference>
<dbReference type="GO" id="GO:0016887">
    <property type="term" value="F:ATP hydrolysis activity"/>
    <property type="evidence" value="ECO:0007669"/>
    <property type="project" value="InterPro"/>
</dbReference>
<evidence type="ECO:0000256" key="1">
    <source>
        <dbReference type="ARBA" id="ARBA00001966"/>
    </source>
</evidence>
<evidence type="ECO:0000256" key="4">
    <source>
        <dbReference type="ARBA" id="ARBA00012221"/>
    </source>
</evidence>
<gene>
    <name evidence="20" type="primary">DPH1</name>
    <name evidence="20" type="ORF">FOZ61_010192</name>
</gene>
<dbReference type="InterPro" id="IPR004396">
    <property type="entry name" value="ATPase_YchF/OLA1"/>
</dbReference>
<dbReference type="InterPro" id="IPR016435">
    <property type="entry name" value="DPH1/DPH2"/>
</dbReference>
<dbReference type="InterPro" id="IPR042264">
    <property type="entry name" value="DPH1/DPH2_2"/>
</dbReference>
<keyword evidence="6" id="KW-0808">Transferase</keyword>
<evidence type="ECO:0000256" key="11">
    <source>
        <dbReference type="ARBA" id="ARBA00023004"/>
    </source>
</evidence>
<proteinExistence type="inferred from homology"/>
<dbReference type="InterPro" id="IPR012676">
    <property type="entry name" value="TGS-like"/>
</dbReference>
<dbReference type="Gene3D" id="3.40.50.11860">
    <property type="entry name" value="Diphthamide synthesis DPH1/DPH2 domain 3"/>
    <property type="match status" value="1"/>
</dbReference>
<dbReference type="InterPro" id="IPR027417">
    <property type="entry name" value="P-loop_NTPase"/>
</dbReference>
<dbReference type="EC" id="2.5.1.108" evidence="4"/>
<dbReference type="Gene3D" id="3.40.50.11850">
    <property type="entry name" value="Diphthamide synthesis DPH1/DPH2 domain 2"/>
    <property type="match status" value="1"/>
</dbReference>
<comment type="cofactor">
    <cofactor evidence="1">
        <name>[4Fe-4S] cluster</name>
        <dbReference type="ChEBI" id="CHEBI:49883"/>
    </cofactor>
</comment>
<evidence type="ECO:0000256" key="7">
    <source>
        <dbReference type="ARBA" id="ARBA00022691"/>
    </source>
</evidence>
<dbReference type="Gene3D" id="3.40.50.11840">
    <property type="entry name" value="Diphthamide synthesis DPH1/DPH2 domain 1"/>
    <property type="match status" value="1"/>
</dbReference>
<evidence type="ECO:0000313" key="20">
    <source>
        <dbReference type="EMBL" id="KAF4666090.1"/>
    </source>
</evidence>
<evidence type="ECO:0000256" key="9">
    <source>
        <dbReference type="ARBA" id="ARBA00022741"/>
    </source>
</evidence>
<comment type="similarity">
    <text evidence="3">Belongs to the DPH1/DPH2 family. DPH1 subfamily.</text>
</comment>
<dbReference type="PANTHER" id="PTHR10762">
    <property type="entry name" value="DIPHTHAMIDE BIOSYNTHESIS PROTEIN"/>
    <property type="match status" value="1"/>
</dbReference>
<keyword evidence="17" id="KW-0175">Coiled coil</keyword>
<keyword evidence="11" id="KW-0408">Iron</keyword>
<dbReference type="PROSITE" id="PS51710">
    <property type="entry name" value="G_OBG"/>
    <property type="match status" value="1"/>
</dbReference>
<feature type="coiled-coil region" evidence="17">
    <location>
        <begin position="439"/>
        <end position="504"/>
    </location>
</feature>
<feature type="region of interest" description="Disordered" evidence="18">
    <location>
        <begin position="519"/>
        <end position="551"/>
    </location>
</feature>
<dbReference type="NCBIfam" id="TIGR00322">
    <property type="entry name" value="diphth2_R"/>
    <property type="match status" value="1"/>
</dbReference>
<reference evidence="20 21" key="1">
    <citation type="submission" date="2020-04" db="EMBL/GenBank/DDBJ databases">
        <title>Perkinsus olseni comparative genomics.</title>
        <authorList>
            <person name="Bogema D.R."/>
        </authorList>
    </citation>
    <scope>NUCLEOTIDE SEQUENCE [LARGE SCALE GENOMIC DNA]</scope>
    <source>
        <strain evidence="20">ATCC PRA-179</strain>
    </source>
</reference>
<dbReference type="InterPro" id="IPR012675">
    <property type="entry name" value="Beta-grasp_dom_sf"/>
</dbReference>
<dbReference type="OrthoDB" id="1649088at2759"/>
<keyword evidence="10" id="KW-0067">ATP-binding</keyword>
<dbReference type="InterPro" id="IPR013029">
    <property type="entry name" value="YchF_C"/>
</dbReference>
<evidence type="ECO:0000256" key="6">
    <source>
        <dbReference type="ARBA" id="ARBA00022679"/>
    </source>
</evidence>
<feature type="coiled-coil region" evidence="17">
    <location>
        <begin position="854"/>
        <end position="881"/>
    </location>
</feature>
<dbReference type="NCBIfam" id="TIGR00092">
    <property type="entry name" value="redox-regulated ATPase YchF"/>
    <property type="match status" value="1"/>
</dbReference>
<comment type="catalytic activity">
    <reaction evidence="16">
        <text>L-histidyl-[translation elongation factor 2] + S-adenosyl-L-methionine = 2-[(3S)-amino-3-carboxypropyl]-L-histidyl-[translation elongation factor 2] + S-methyl-5'-thioadenosine + H(+)</text>
        <dbReference type="Rhea" id="RHEA:36783"/>
        <dbReference type="Rhea" id="RHEA-COMP:9748"/>
        <dbReference type="Rhea" id="RHEA-COMP:9749"/>
        <dbReference type="ChEBI" id="CHEBI:15378"/>
        <dbReference type="ChEBI" id="CHEBI:17509"/>
        <dbReference type="ChEBI" id="CHEBI:29979"/>
        <dbReference type="ChEBI" id="CHEBI:59789"/>
        <dbReference type="ChEBI" id="CHEBI:73995"/>
        <dbReference type="EC" id="2.5.1.108"/>
    </reaction>
</comment>
<feature type="region of interest" description="Disordered" evidence="18">
    <location>
        <begin position="691"/>
        <end position="714"/>
    </location>
</feature>
<evidence type="ECO:0000256" key="3">
    <source>
        <dbReference type="ARBA" id="ARBA00010173"/>
    </source>
</evidence>
<dbReference type="SUPFAM" id="SSF52540">
    <property type="entry name" value="P-loop containing nucleoside triphosphate hydrolases"/>
    <property type="match status" value="1"/>
</dbReference>
<dbReference type="PRINTS" id="PR00326">
    <property type="entry name" value="GTP1OBG"/>
</dbReference>
<feature type="domain" description="OBG-type G" evidence="19">
    <location>
        <begin position="964"/>
        <end position="1232"/>
    </location>
</feature>
<dbReference type="EMBL" id="JABAHT010000080">
    <property type="protein sequence ID" value="KAF4666090.1"/>
    <property type="molecule type" value="Genomic_DNA"/>
</dbReference>
<keyword evidence="8" id="KW-0479">Metal-binding</keyword>
<evidence type="ECO:0000256" key="13">
    <source>
        <dbReference type="ARBA" id="ARBA00031690"/>
    </source>
</evidence>
<protein>
    <recommendedName>
        <fullName evidence="5">2-(3-amino-3-carboxypropyl)histidine synthase subunit 1</fullName>
        <ecNumber evidence="4">2.5.1.108</ecNumber>
    </recommendedName>
    <alternativeName>
        <fullName evidence="14">Diphthamide biosynthesis protein 1</fullName>
    </alternativeName>
    <alternativeName>
        <fullName evidence="15">Diphtheria toxin resistance protein 1</fullName>
    </alternativeName>
    <alternativeName>
        <fullName evidence="13">S-adenosyl-L-methionine:L-histidine 3-amino-3-carboxypropyltransferase 1</fullName>
    </alternativeName>
</protein>
<keyword evidence="9" id="KW-0547">Nucleotide-binding</keyword>
<name>A0A7J6M4K2_PEROL</name>
<dbReference type="Gene3D" id="3.10.20.30">
    <property type="match status" value="2"/>
</dbReference>
<evidence type="ECO:0000313" key="21">
    <source>
        <dbReference type="Proteomes" id="UP000570595"/>
    </source>
</evidence>
<evidence type="ECO:0000256" key="12">
    <source>
        <dbReference type="ARBA" id="ARBA00023014"/>
    </source>
</evidence>
<evidence type="ECO:0000256" key="5">
    <source>
        <dbReference type="ARBA" id="ARBA00021915"/>
    </source>
</evidence>
<dbReference type="SUPFAM" id="SSF81271">
    <property type="entry name" value="TGS-like"/>
    <property type="match status" value="1"/>
</dbReference>
<feature type="compositionally biased region" description="Low complexity" evidence="18">
    <location>
        <begin position="526"/>
        <end position="539"/>
    </location>
</feature>
<dbReference type="Gene3D" id="3.40.50.300">
    <property type="entry name" value="P-loop containing nucleotide triphosphate hydrolases"/>
    <property type="match status" value="1"/>
</dbReference>
<dbReference type="GO" id="GO:0005524">
    <property type="term" value="F:ATP binding"/>
    <property type="evidence" value="ECO:0007669"/>
    <property type="project" value="UniProtKB-KW"/>
</dbReference>
<evidence type="ECO:0000256" key="10">
    <source>
        <dbReference type="ARBA" id="ARBA00022840"/>
    </source>
</evidence>
<dbReference type="SFLD" id="SFLDS00032">
    <property type="entry name" value="Radical_SAM_3-amino-3-carboxyp"/>
    <property type="match status" value="1"/>
</dbReference>
<feature type="region of interest" description="Disordered" evidence="18">
    <location>
        <begin position="893"/>
        <end position="915"/>
    </location>
</feature>
<evidence type="ECO:0000256" key="16">
    <source>
        <dbReference type="ARBA" id="ARBA00048403"/>
    </source>
</evidence>
<accession>A0A7J6M4K2</accession>
<dbReference type="Proteomes" id="UP000570595">
    <property type="component" value="Unassembled WGS sequence"/>
</dbReference>
<dbReference type="GO" id="GO:0051536">
    <property type="term" value="F:iron-sulfur cluster binding"/>
    <property type="evidence" value="ECO:0007669"/>
    <property type="project" value="UniProtKB-KW"/>
</dbReference>
<dbReference type="InterPro" id="IPR023192">
    <property type="entry name" value="TGS-like_dom_sf"/>
</dbReference>
<dbReference type="InterPro" id="IPR031167">
    <property type="entry name" value="G_OBG"/>
</dbReference>
<dbReference type="PANTHER" id="PTHR10762:SF1">
    <property type="entry name" value="2-(3-AMINO-3-CARBOXYPROPYL)HISTIDINE SYNTHASE SUBUNIT 1"/>
    <property type="match status" value="1"/>
</dbReference>
<evidence type="ECO:0000256" key="17">
    <source>
        <dbReference type="SAM" id="Coils"/>
    </source>
</evidence>
<evidence type="ECO:0000256" key="8">
    <source>
        <dbReference type="ARBA" id="ARBA00022723"/>
    </source>
</evidence>
<dbReference type="Pfam" id="PF06071">
    <property type="entry name" value="YchF-GTPase_C"/>
    <property type="match status" value="1"/>
</dbReference>
<dbReference type="GO" id="GO:0017183">
    <property type="term" value="P:protein histidyl modification to diphthamide"/>
    <property type="evidence" value="ECO:0007669"/>
    <property type="project" value="UniProtKB-UniPathway"/>
</dbReference>
<evidence type="ECO:0000256" key="15">
    <source>
        <dbReference type="ARBA" id="ARBA00032789"/>
    </source>
</evidence>
<organism evidence="20 21">
    <name type="scientific">Perkinsus olseni</name>
    <name type="common">Perkinsus atlanticus</name>
    <dbReference type="NCBI Taxonomy" id="32597"/>
    <lineage>
        <taxon>Eukaryota</taxon>
        <taxon>Sar</taxon>
        <taxon>Alveolata</taxon>
        <taxon>Perkinsozoa</taxon>
        <taxon>Perkinsea</taxon>
        <taxon>Perkinsida</taxon>
        <taxon>Perkinsidae</taxon>
        <taxon>Perkinsus</taxon>
    </lineage>
</organism>
<evidence type="ECO:0000256" key="2">
    <source>
        <dbReference type="ARBA" id="ARBA00005156"/>
    </source>
</evidence>
<comment type="caution">
    <text evidence="20">The sequence shown here is derived from an EMBL/GenBank/DDBJ whole genome shotgun (WGS) entry which is preliminary data.</text>
</comment>
<dbReference type="Gene3D" id="1.10.150.300">
    <property type="entry name" value="TGS-like domain"/>
    <property type="match status" value="1"/>
</dbReference>
<comment type="pathway">
    <text evidence="2">Protein modification; peptidyl-diphthamide biosynthesis.</text>
</comment>
<dbReference type="GO" id="GO:0005525">
    <property type="term" value="F:GTP binding"/>
    <property type="evidence" value="ECO:0007669"/>
    <property type="project" value="InterPro"/>
</dbReference>
<dbReference type="UniPathway" id="UPA00559"/>
<sequence>MPLGDSIDPELGYDPELLTKAIARALPPTYDFEIPQTISKLRKRKCTHVALQLPDGLLQFATVLSDIFKKFCTPYLRTVTIVADAVFGACCIDDLTCRAIGADAMVHYGHSCLTPVDQTVVYTIYVLVRISYDVNHMTASLAAAVPPEQRPVALMATVQFSQMLDEAKDIMRRKYGWEADDLFVPQIKPLSKGETLGCTAPSLDDRAKTIYYVADGRFHLEGAMLASPTIKNVLRYCPYTRRLFREGLDQESMHRTREEEIERARASKKTVGLILGTLGRQGSVGILESVREIIHNSGRETVTVLLSEITTEKLRDLGDSVGCWVEVACPRLALDWGAADYSKDAPMLSSYEACVAFGKEKYGRPSSNGCSSSSCCSSKTDKEPLRYPMDYYSNTGGVWSNYRAKGGFGGSQSGQYTFWHMGPGKAAEAARPVGAAAAIHALEVQLAGVTEERDALVRRLKKHKFWSSSSSMWILQLQEKQEEITSLQVKMANMEAKLAEVSRDSQAAAVITPPLSALTMTDGECQTDSTDSSGSFGDQQPEEDGSPSYFPSINAALASASKADLEKQVMRPKVSQYYVLSSELARLKEENRDGLNGIDIAVDTSGLQGRDSVSTQTDSSVASRGGSQTVAAWQQVGQLRDKLRDTEIALKRSQRQLSDLQEQHARAGAELRASWAKREAETHATAAVGLCPSCSRSTSGSEKGDSPSANKEAEGRLEELQLALKTSQQRADSFASELFKAQDELSTANGQLIQQRRKMAELGSKVDSLKAKLSEQYELAAQRRESEESLAASRQEVIDELSDQIRAWVSSHRDLSQKYQALEHQAELSRLDATDRASELSLAQATADKAMSNARALKIEYAEVTSQLAIARRQLDELKASHVGIRPDDTLCSIQSSGSSSSGPSQGPSFGGSSSSDGYPIVQVADAASSRSAALVQHLIRRGSYQRRRASQSVVLLHVRYFNKSCGLVGYPNVGKSTTFNAIVGAQLAEAANFPFCTIEPNISKASVPDPLLDDLAKVEGSAKKIPGQLEVRDIAGLVKGASEGQGMGNSFLANIRHVHCIIQVVRCFSDSRIAHVDDPVNIDPVSEFEAISDELLIADLEMATRKMPGLRKRACADREAKKMLPLYEAWLKGLKEGVPVRNLLDFDKLMETFGSRVMATDPLLCVLITAKPILVMANVRPEDVKSGNDYTETLQKHVTQNCTRGVELVVASSILEEETSSLGDADFLAEYLDSYGLTEPRLPRMMDSVKTLLGVSHYYTLGSSEARAWFIQKGEKAPAAARYIHSDFEKYAGMSLEVLMIMSGICDKMMLKNDGPSLYVVARNMQERKKGGFFLTAKQCRPEEVLKRGGLAGVRDAGSIRNRGKDYVVQEGDILEFIDRSSH</sequence>
<keyword evidence="12" id="KW-0411">Iron-sulfur</keyword>
<evidence type="ECO:0000256" key="18">
    <source>
        <dbReference type="SAM" id="MobiDB-lite"/>
    </source>
</evidence>
<evidence type="ECO:0000259" key="19">
    <source>
        <dbReference type="PROSITE" id="PS51710"/>
    </source>
</evidence>
<feature type="coiled-coil region" evidence="17">
    <location>
        <begin position="636"/>
        <end position="670"/>
    </location>
</feature>
<dbReference type="Pfam" id="PF01866">
    <property type="entry name" value="Diphthamide_syn"/>
    <property type="match status" value="1"/>
</dbReference>
<dbReference type="GO" id="GO:0090560">
    <property type="term" value="F:2-(3-amino-3-carboxypropyl)histidine synthase activity"/>
    <property type="evidence" value="ECO:0007669"/>
    <property type="project" value="UniProtKB-EC"/>
</dbReference>
<dbReference type="InterPro" id="IPR042265">
    <property type="entry name" value="DPH1/DPH2_3"/>
</dbReference>